<evidence type="ECO:0000256" key="1">
    <source>
        <dbReference type="ARBA" id="ARBA00022448"/>
    </source>
</evidence>
<accession>A0A1I3J530</accession>
<name>A0A1I3J530_9RHOB</name>
<feature type="binding site" description="axial binding residue" evidence="6">
    <location>
        <position position="144"/>
    </location>
    <ligand>
        <name>heme c</name>
        <dbReference type="ChEBI" id="CHEBI:61717"/>
    </ligand>
    <ligandPart>
        <name>Fe</name>
        <dbReference type="ChEBI" id="CHEBI:18248"/>
    </ligandPart>
</feature>
<dbReference type="Pfam" id="PF01322">
    <property type="entry name" value="Cytochrom_C_2"/>
    <property type="match status" value="1"/>
</dbReference>
<dbReference type="Proteomes" id="UP000199630">
    <property type="component" value="Unassembled WGS sequence"/>
</dbReference>
<dbReference type="OrthoDB" id="7596534at2"/>
<feature type="binding site" description="covalent" evidence="7">
    <location>
        <position position="143"/>
    </location>
    <ligand>
        <name>heme c</name>
        <dbReference type="ChEBI" id="CHEBI:61717"/>
    </ligand>
</feature>
<dbReference type="PROSITE" id="PS51009">
    <property type="entry name" value="CYTCII"/>
    <property type="match status" value="1"/>
</dbReference>
<dbReference type="Gene3D" id="1.20.120.10">
    <property type="entry name" value="Cytochrome c/b562"/>
    <property type="match status" value="1"/>
</dbReference>
<dbReference type="GO" id="GO:0009055">
    <property type="term" value="F:electron transfer activity"/>
    <property type="evidence" value="ECO:0007669"/>
    <property type="project" value="InterPro"/>
</dbReference>
<gene>
    <name evidence="9" type="ORF">SAMN04487991_0239</name>
</gene>
<feature type="chain" id="PRO_5011538282" evidence="8">
    <location>
        <begin position="21"/>
        <end position="152"/>
    </location>
</feature>
<dbReference type="GO" id="GO:0005506">
    <property type="term" value="F:iron ion binding"/>
    <property type="evidence" value="ECO:0007669"/>
    <property type="project" value="InterPro"/>
</dbReference>
<keyword evidence="8" id="KW-0732">Signal</keyword>
<keyword evidence="10" id="KW-1185">Reference proteome</keyword>
<organism evidence="9 10">
    <name type="scientific">Celeribacter neptunius</name>
    <dbReference type="NCBI Taxonomy" id="588602"/>
    <lineage>
        <taxon>Bacteria</taxon>
        <taxon>Pseudomonadati</taxon>
        <taxon>Pseudomonadota</taxon>
        <taxon>Alphaproteobacteria</taxon>
        <taxon>Rhodobacterales</taxon>
        <taxon>Roseobacteraceae</taxon>
        <taxon>Celeribacter</taxon>
    </lineage>
</organism>
<keyword evidence="2 7" id="KW-0349">Heme</keyword>
<evidence type="ECO:0000256" key="8">
    <source>
        <dbReference type="SAM" id="SignalP"/>
    </source>
</evidence>
<proteinExistence type="predicted"/>
<keyword evidence="5 6" id="KW-0408">Iron</keyword>
<dbReference type="GO" id="GO:0020037">
    <property type="term" value="F:heme binding"/>
    <property type="evidence" value="ECO:0007669"/>
    <property type="project" value="InterPro"/>
</dbReference>
<dbReference type="PIRSF" id="PIRSF000027">
    <property type="entry name" value="Cytc_c_prime"/>
    <property type="match status" value="1"/>
</dbReference>
<evidence type="ECO:0000256" key="2">
    <source>
        <dbReference type="ARBA" id="ARBA00022617"/>
    </source>
</evidence>
<evidence type="ECO:0000256" key="3">
    <source>
        <dbReference type="ARBA" id="ARBA00022723"/>
    </source>
</evidence>
<evidence type="ECO:0000256" key="6">
    <source>
        <dbReference type="PIRSR" id="PIRSR000027-1"/>
    </source>
</evidence>
<protein>
    <submittedName>
        <fullName evidence="9">Cytochrome c556</fullName>
    </submittedName>
</protein>
<dbReference type="STRING" id="588602.SAMN04487991_0239"/>
<dbReference type="InterPro" id="IPR010980">
    <property type="entry name" value="Cyt_c/b562"/>
</dbReference>
<dbReference type="SUPFAM" id="SSF47175">
    <property type="entry name" value="Cytochromes"/>
    <property type="match status" value="1"/>
</dbReference>
<keyword evidence="4" id="KW-0249">Electron transport</keyword>
<dbReference type="GO" id="GO:0042597">
    <property type="term" value="C:periplasmic space"/>
    <property type="evidence" value="ECO:0007669"/>
    <property type="project" value="InterPro"/>
</dbReference>
<keyword evidence="3 6" id="KW-0479">Metal-binding</keyword>
<dbReference type="InterPro" id="IPR012127">
    <property type="entry name" value="Cyt_c_prime"/>
</dbReference>
<dbReference type="GO" id="GO:0022900">
    <property type="term" value="P:electron transport chain"/>
    <property type="evidence" value="ECO:0007669"/>
    <property type="project" value="InterPro"/>
</dbReference>
<evidence type="ECO:0000256" key="4">
    <source>
        <dbReference type="ARBA" id="ARBA00022982"/>
    </source>
</evidence>
<dbReference type="InterPro" id="IPR002321">
    <property type="entry name" value="Cyt_c_II"/>
</dbReference>
<evidence type="ECO:0000313" key="9">
    <source>
        <dbReference type="EMBL" id="SFI55313.1"/>
    </source>
</evidence>
<sequence>MKKLLISTVIAATAATGAFAQSPSDTAKARRAFYTLVGYEMASLGAMAQGKMDYDAEAASQSAKDLMTLAGLHTADYYVPGTSNADLPGETRAKPEIWSDMAGVQEKGMAFYEAVVALNEVAGNGLDALRPAVGQLGGTCKACHDDYRAKDF</sequence>
<feature type="binding site" description="covalent" evidence="7">
    <location>
        <position position="140"/>
    </location>
    <ligand>
        <name>heme c</name>
        <dbReference type="ChEBI" id="CHEBI:61717"/>
    </ligand>
</feature>
<comment type="PTM">
    <text evidence="7">Binds 1 heme group per subunit.</text>
</comment>
<reference evidence="10" key="1">
    <citation type="submission" date="2016-10" db="EMBL/GenBank/DDBJ databases">
        <authorList>
            <person name="Varghese N."/>
            <person name="Submissions S."/>
        </authorList>
    </citation>
    <scope>NUCLEOTIDE SEQUENCE [LARGE SCALE GENOMIC DNA]</scope>
    <source>
        <strain evidence="10">DSM 26471</strain>
    </source>
</reference>
<evidence type="ECO:0000313" key="10">
    <source>
        <dbReference type="Proteomes" id="UP000199630"/>
    </source>
</evidence>
<dbReference type="AlphaFoldDB" id="A0A1I3J530"/>
<dbReference type="EMBL" id="FORH01000001">
    <property type="protein sequence ID" value="SFI55313.1"/>
    <property type="molecule type" value="Genomic_DNA"/>
</dbReference>
<evidence type="ECO:0000256" key="7">
    <source>
        <dbReference type="PIRSR" id="PIRSR000027-2"/>
    </source>
</evidence>
<evidence type="ECO:0000256" key="5">
    <source>
        <dbReference type="ARBA" id="ARBA00023004"/>
    </source>
</evidence>
<feature type="signal peptide" evidence="8">
    <location>
        <begin position="1"/>
        <end position="20"/>
    </location>
</feature>
<dbReference type="RefSeq" id="WP_090055933.1">
    <property type="nucleotide sequence ID" value="NZ_FORH01000001.1"/>
</dbReference>
<keyword evidence="1" id="KW-0813">Transport</keyword>